<dbReference type="EMBL" id="JAOCKX010000009">
    <property type="protein sequence ID" value="MDH2131154.1"/>
    <property type="molecule type" value="Genomic_DNA"/>
</dbReference>
<sequence length="88" mass="9775">MVMRPSWVLIAPLQDGPVIKRDEAPVRGDGGFEFGRLIEGVTPGTVGTVDVPGVTWRVAGDQYLNPSFSVSDPDYWISFMTFCWLWLA</sequence>
<protein>
    <submittedName>
        <fullName evidence="1">Uncharacterized protein</fullName>
    </submittedName>
</protein>
<proteinExistence type="predicted"/>
<dbReference type="AlphaFoldDB" id="A0AA42WSS9"/>
<gene>
    <name evidence="1" type="ORF">N5J77_08475</name>
</gene>
<dbReference type="RefSeq" id="WP_279731239.1">
    <property type="nucleotide sequence ID" value="NZ_JAOCKX010000009.1"/>
</dbReference>
<name>A0AA42WSS9_SPHYA</name>
<reference evidence="1" key="1">
    <citation type="submission" date="2022-09" db="EMBL/GenBank/DDBJ databases">
        <title>Intensive care unit water sources are persistently colonized with multi-drug resistant bacteria and are the site of extensive horizontal gene transfer of antibiotic resistance genes.</title>
        <authorList>
            <person name="Diorio-Toth L."/>
        </authorList>
    </citation>
    <scope>NUCLEOTIDE SEQUENCE</scope>
    <source>
        <strain evidence="1">GD03659</strain>
    </source>
</reference>
<comment type="caution">
    <text evidence="1">The sequence shown here is derived from an EMBL/GenBank/DDBJ whole genome shotgun (WGS) entry which is preliminary data.</text>
</comment>
<evidence type="ECO:0000313" key="1">
    <source>
        <dbReference type="EMBL" id="MDH2131154.1"/>
    </source>
</evidence>
<organism evidence="1 2">
    <name type="scientific">Sphingobium yanoikuyae</name>
    <name type="common">Sphingomonas yanoikuyae</name>
    <dbReference type="NCBI Taxonomy" id="13690"/>
    <lineage>
        <taxon>Bacteria</taxon>
        <taxon>Pseudomonadati</taxon>
        <taxon>Pseudomonadota</taxon>
        <taxon>Alphaproteobacteria</taxon>
        <taxon>Sphingomonadales</taxon>
        <taxon>Sphingomonadaceae</taxon>
        <taxon>Sphingobium</taxon>
    </lineage>
</organism>
<evidence type="ECO:0000313" key="2">
    <source>
        <dbReference type="Proteomes" id="UP001162318"/>
    </source>
</evidence>
<dbReference type="Proteomes" id="UP001162318">
    <property type="component" value="Unassembled WGS sequence"/>
</dbReference>
<accession>A0AA42WSS9</accession>